<proteinExistence type="predicted"/>
<name>A0A2W1J8T3_9CYAN</name>
<dbReference type="Proteomes" id="UP000248857">
    <property type="component" value="Unassembled WGS sequence"/>
</dbReference>
<organism evidence="1 2">
    <name type="scientific">Acaryochloris thomasi RCC1774</name>
    <dbReference type="NCBI Taxonomy" id="1764569"/>
    <lineage>
        <taxon>Bacteria</taxon>
        <taxon>Bacillati</taxon>
        <taxon>Cyanobacteriota</taxon>
        <taxon>Cyanophyceae</taxon>
        <taxon>Acaryochloridales</taxon>
        <taxon>Acaryochloridaceae</taxon>
        <taxon>Acaryochloris</taxon>
        <taxon>Acaryochloris thomasi</taxon>
    </lineage>
</organism>
<accession>A0A2W1J8T3</accession>
<evidence type="ECO:0000313" key="2">
    <source>
        <dbReference type="Proteomes" id="UP000248857"/>
    </source>
</evidence>
<evidence type="ECO:0000313" key="1">
    <source>
        <dbReference type="EMBL" id="PZD70749.1"/>
    </source>
</evidence>
<comment type="caution">
    <text evidence="1">The sequence shown here is derived from an EMBL/GenBank/DDBJ whole genome shotgun (WGS) entry which is preliminary data.</text>
</comment>
<dbReference type="EMBL" id="PQWO01000029">
    <property type="protein sequence ID" value="PZD70749.1"/>
    <property type="molecule type" value="Genomic_DNA"/>
</dbReference>
<dbReference type="AlphaFoldDB" id="A0A2W1J8T3"/>
<keyword evidence="2" id="KW-1185">Reference proteome</keyword>
<sequence>MTLNKVKSRLDIFKLAREAMLRGMAIINSPDNISLGCDIAVEVTVGGGFASSPSATINSHNTRIAPRLWRLIDLHRKRNTLGLGKGNIRELADLGLRNTP</sequence>
<reference evidence="1 2" key="1">
    <citation type="journal article" date="2018" name="Sci. Rep.">
        <title>A novel species of the marine cyanobacterium Acaryochloris with a unique pigment content and lifestyle.</title>
        <authorList>
            <person name="Partensky F."/>
            <person name="Six C."/>
            <person name="Ratin M."/>
            <person name="Garczarek L."/>
            <person name="Vaulot D."/>
            <person name="Probert I."/>
            <person name="Calteau A."/>
            <person name="Gourvil P."/>
            <person name="Marie D."/>
            <person name="Grebert T."/>
            <person name="Bouchier C."/>
            <person name="Le Panse S."/>
            <person name="Gachenot M."/>
            <person name="Rodriguez F."/>
            <person name="Garrido J.L."/>
        </authorList>
    </citation>
    <scope>NUCLEOTIDE SEQUENCE [LARGE SCALE GENOMIC DNA]</scope>
    <source>
        <strain evidence="1 2">RCC1774</strain>
    </source>
</reference>
<gene>
    <name evidence="1" type="ORF">C1752_09709</name>
</gene>
<protein>
    <submittedName>
        <fullName evidence="1">Uncharacterized protein</fullName>
    </submittedName>
</protein>